<name>A0A1W1Y9P6_9FLAO</name>
<keyword evidence="3" id="KW-1185">Reference proteome</keyword>
<reference evidence="2 3" key="1">
    <citation type="submission" date="2017-04" db="EMBL/GenBank/DDBJ databases">
        <authorList>
            <person name="Afonso C.L."/>
            <person name="Miller P.J."/>
            <person name="Scott M.A."/>
            <person name="Spackman E."/>
            <person name="Goraichik I."/>
            <person name="Dimitrov K.M."/>
            <person name="Suarez D.L."/>
            <person name="Swayne D.E."/>
        </authorList>
    </citation>
    <scope>NUCLEOTIDE SEQUENCE [LARGE SCALE GENOMIC DNA]</scope>
    <source>
        <strain evidence="2 3">DSM 21164</strain>
    </source>
</reference>
<dbReference type="Pfam" id="PF04402">
    <property type="entry name" value="SIMPL"/>
    <property type="match status" value="1"/>
</dbReference>
<accession>A0A1W1Y9P6</accession>
<keyword evidence="1" id="KW-0732">Signal</keyword>
<feature type="signal peptide" evidence="1">
    <location>
        <begin position="1"/>
        <end position="19"/>
    </location>
</feature>
<dbReference type="InterPro" id="IPR007497">
    <property type="entry name" value="SIMPL/DUF541"/>
</dbReference>
<organism evidence="2 3">
    <name type="scientific">Cellulophaga tyrosinoxydans</name>
    <dbReference type="NCBI Taxonomy" id="504486"/>
    <lineage>
        <taxon>Bacteria</taxon>
        <taxon>Pseudomonadati</taxon>
        <taxon>Bacteroidota</taxon>
        <taxon>Flavobacteriia</taxon>
        <taxon>Flavobacteriales</taxon>
        <taxon>Flavobacteriaceae</taxon>
        <taxon>Cellulophaga</taxon>
    </lineage>
</organism>
<protein>
    <recommendedName>
        <fullName evidence="4">SIMPL domain-containing protein</fullName>
    </recommendedName>
</protein>
<evidence type="ECO:0008006" key="4">
    <source>
        <dbReference type="Google" id="ProtNLM"/>
    </source>
</evidence>
<gene>
    <name evidence="2" type="ORF">SAMN05660703_0188</name>
</gene>
<evidence type="ECO:0000256" key="1">
    <source>
        <dbReference type="SAM" id="SignalP"/>
    </source>
</evidence>
<dbReference type="AlphaFoldDB" id="A0A1W1Y9P6"/>
<dbReference type="RefSeq" id="WP_084059429.1">
    <property type="nucleotide sequence ID" value="NZ_FWXO01000001.1"/>
</dbReference>
<dbReference type="Gene3D" id="3.30.110.170">
    <property type="entry name" value="Protein of unknown function (DUF541), domain 1"/>
    <property type="match status" value="1"/>
</dbReference>
<dbReference type="Proteomes" id="UP000192360">
    <property type="component" value="Unassembled WGS sequence"/>
</dbReference>
<proteinExistence type="predicted"/>
<feature type="chain" id="PRO_5013297676" description="SIMPL domain-containing protein" evidence="1">
    <location>
        <begin position="20"/>
        <end position="201"/>
    </location>
</feature>
<dbReference type="STRING" id="504486.SAMN05660703_0188"/>
<sequence>MKKTAISIILIFITMTTFAQNIPNSITVNGEHEYVIKPEFEAKMILSLANVYYDAPGMTLPDLKSTYLNNLEKAGISKSSISEDELAYAIMGYDKEGTVIKLKTKSTEEMKKFLNVRGLGVTKSDANLSYVLSNEEMANYTKLAYEDAKAKATAMAEKIGRKVGKALYITNSNSNETVESIYYATEINNRKYNISVSFELL</sequence>
<dbReference type="EMBL" id="FWXO01000001">
    <property type="protein sequence ID" value="SMC32863.1"/>
    <property type="molecule type" value="Genomic_DNA"/>
</dbReference>
<evidence type="ECO:0000313" key="2">
    <source>
        <dbReference type="EMBL" id="SMC32863.1"/>
    </source>
</evidence>
<evidence type="ECO:0000313" key="3">
    <source>
        <dbReference type="Proteomes" id="UP000192360"/>
    </source>
</evidence>
<dbReference type="OrthoDB" id="1431292at2"/>